<feature type="region of interest" description="Disordered" evidence="1">
    <location>
        <begin position="119"/>
        <end position="150"/>
    </location>
</feature>
<sequence>MATPYPYQPSPNRPADENLPEVAPAEYRTDGTNLPEVVPNTPQQPGSQPYHPLHGYYSPQDKYPAYFDDAPKLPKEDDPIGPGQPPVYSAGVYAPVSPQWAAAGIAPGVGSPVSPATALSPEGAAPWQPFPSPNTAELNGNGNGDGNRGIDEKAAAAKGEKRICGIRKKLFMIIAGLVALVVIAAAVGGGVGGAIAAKEGDDEGKPQAAETTAVSTVTTTTESESTTTPPPTTTTSSISTNVTTTTSAALPTLTDLSNQTTPPETFAFQAWSKTNYKGNSTEVYFKEGFFDFGFQAWSYIWISNTTNCCITFCKNETTSSGWWCDTRYREATEAGFGRISIWCGRKTNEAAKKKCS</sequence>
<feature type="region of interest" description="Disordered" evidence="1">
    <location>
        <begin position="198"/>
        <end position="240"/>
    </location>
</feature>
<dbReference type="GeneID" id="18256156"/>
<evidence type="ECO:0000256" key="1">
    <source>
        <dbReference type="SAM" id="MobiDB-lite"/>
    </source>
</evidence>
<dbReference type="EMBL" id="GL988041">
    <property type="protein sequence ID" value="EGS20293.1"/>
    <property type="molecule type" value="Genomic_DNA"/>
</dbReference>
<evidence type="ECO:0000256" key="2">
    <source>
        <dbReference type="SAM" id="Phobius"/>
    </source>
</evidence>
<feature type="compositionally biased region" description="Low complexity" evidence="1">
    <location>
        <begin position="210"/>
        <end position="240"/>
    </location>
</feature>
<dbReference type="RefSeq" id="XP_006692589.1">
    <property type="nucleotide sequence ID" value="XM_006692526.1"/>
</dbReference>
<dbReference type="eggNOG" id="ENOG502SXHQ">
    <property type="taxonomic scope" value="Eukaryota"/>
</dbReference>
<keyword evidence="2" id="KW-0812">Transmembrane</keyword>
<protein>
    <submittedName>
        <fullName evidence="3">Uncharacterized protein</fullName>
    </submittedName>
</protein>
<keyword evidence="4" id="KW-1185">Reference proteome</keyword>
<proteinExistence type="predicted"/>
<name>G0S8B8_CHATD</name>
<gene>
    <name evidence="3" type="ORF">CTHT_0021180</name>
</gene>
<keyword evidence="2" id="KW-0472">Membrane</keyword>
<accession>G0S8B8</accession>
<evidence type="ECO:0000313" key="4">
    <source>
        <dbReference type="Proteomes" id="UP000008066"/>
    </source>
</evidence>
<dbReference type="HOGENOM" id="CLU_065008_0_0_1"/>
<dbReference type="OMA" id="TNCCITF"/>
<keyword evidence="2" id="KW-1133">Transmembrane helix</keyword>
<feature type="region of interest" description="Disordered" evidence="1">
    <location>
        <begin position="1"/>
        <end position="65"/>
    </location>
</feature>
<dbReference type="KEGG" id="cthr:CTHT_0021180"/>
<dbReference type="AlphaFoldDB" id="G0S8B8"/>
<evidence type="ECO:0000313" key="3">
    <source>
        <dbReference type="EMBL" id="EGS20293.1"/>
    </source>
</evidence>
<feature type="compositionally biased region" description="Pro residues" evidence="1">
    <location>
        <begin position="1"/>
        <end position="12"/>
    </location>
</feature>
<reference evidence="3 4" key="1">
    <citation type="journal article" date="2011" name="Cell">
        <title>Insight into structure and assembly of the nuclear pore complex by utilizing the genome of a eukaryotic thermophile.</title>
        <authorList>
            <person name="Amlacher S."/>
            <person name="Sarges P."/>
            <person name="Flemming D."/>
            <person name="van Noort V."/>
            <person name="Kunze R."/>
            <person name="Devos D.P."/>
            <person name="Arumugam M."/>
            <person name="Bork P."/>
            <person name="Hurt E."/>
        </authorList>
    </citation>
    <scope>NUCLEOTIDE SEQUENCE [LARGE SCALE GENOMIC DNA]</scope>
    <source>
        <strain evidence="4">DSM 1495 / CBS 144.50 / IMI 039719</strain>
    </source>
</reference>
<dbReference type="OrthoDB" id="5226655at2759"/>
<dbReference type="Proteomes" id="UP000008066">
    <property type="component" value="Unassembled WGS sequence"/>
</dbReference>
<organism evidence="4">
    <name type="scientific">Chaetomium thermophilum (strain DSM 1495 / CBS 144.50 / IMI 039719)</name>
    <name type="common">Thermochaetoides thermophila</name>
    <dbReference type="NCBI Taxonomy" id="759272"/>
    <lineage>
        <taxon>Eukaryota</taxon>
        <taxon>Fungi</taxon>
        <taxon>Dikarya</taxon>
        <taxon>Ascomycota</taxon>
        <taxon>Pezizomycotina</taxon>
        <taxon>Sordariomycetes</taxon>
        <taxon>Sordariomycetidae</taxon>
        <taxon>Sordariales</taxon>
        <taxon>Chaetomiaceae</taxon>
        <taxon>Thermochaetoides</taxon>
    </lineage>
</organism>
<dbReference type="STRING" id="759272.G0S8B8"/>
<feature type="transmembrane region" description="Helical" evidence="2">
    <location>
        <begin position="170"/>
        <end position="197"/>
    </location>
</feature>